<keyword evidence="2" id="KW-0472">Membrane</keyword>
<feature type="transmembrane region" description="Helical" evidence="2">
    <location>
        <begin position="32"/>
        <end position="52"/>
    </location>
</feature>
<protein>
    <recommendedName>
        <fullName evidence="5">DUF2628 domain-containing protein</fullName>
    </recommendedName>
</protein>
<keyword evidence="2" id="KW-1133">Transmembrane helix</keyword>
<organism evidence="3 4">
    <name type="scientific">Nitrobacter winogradskyi (strain ATCC 25391 / DSM 10237 / CIP 104748 / NCIMB 11846 / Nb-255)</name>
    <dbReference type="NCBI Taxonomy" id="323098"/>
    <lineage>
        <taxon>Bacteria</taxon>
        <taxon>Pseudomonadati</taxon>
        <taxon>Pseudomonadota</taxon>
        <taxon>Alphaproteobacteria</taxon>
        <taxon>Hyphomicrobiales</taxon>
        <taxon>Nitrobacteraceae</taxon>
        <taxon>Nitrobacter</taxon>
    </lineage>
</organism>
<evidence type="ECO:0000313" key="4">
    <source>
        <dbReference type="Proteomes" id="UP000002531"/>
    </source>
</evidence>
<dbReference type="HOGENOM" id="CLU_128171_0_0_5"/>
<evidence type="ECO:0000256" key="2">
    <source>
        <dbReference type="SAM" id="Phobius"/>
    </source>
</evidence>
<feature type="region of interest" description="Disordered" evidence="1">
    <location>
        <begin position="143"/>
        <end position="182"/>
    </location>
</feature>
<dbReference type="KEGG" id="nwi:Nwi_0125"/>
<accession>Q3SWE8</accession>
<name>Q3SWE8_NITWN</name>
<feature type="transmembrane region" description="Helical" evidence="2">
    <location>
        <begin position="84"/>
        <end position="101"/>
    </location>
</feature>
<feature type="transmembrane region" description="Helical" evidence="2">
    <location>
        <begin position="59"/>
        <end position="78"/>
    </location>
</feature>
<sequence>MLLSAESAMSVYTVHAPPADGPDGRGATDNFVFVRDGFSFGAFVLGPIWLLYRRLWLVLAGYLVLSIAMEVVMTLLRVGAGTRVAAMAVVAVLMGLEAASLRRWTLSRRKWRPLDVVVADDQEAAERRFFDRWQAMRSADYDPLAIDRGAPPPTRGGPDTSLPPSLPRGDIVGLFPQPGFRR</sequence>
<evidence type="ECO:0000256" key="1">
    <source>
        <dbReference type="SAM" id="MobiDB-lite"/>
    </source>
</evidence>
<keyword evidence="2" id="KW-0812">Transmembrane</keyword>
<keyword evidence="4" id="KW-1185">Reference proteome</keyword>
<evidence type="ECO:0008006" key="5">
    <source>
        <dbReference type="Google" id="ProtNLM"/>
    </source>
</evidence>
<dbReference type="eggNOG" id="ENOG50331PK">
    <property type="taxonomic scope" value="Bacteria"/>
</dbReference>
<dbReference type="InterPro" id="IPR024399">
    <property type="entry name" value="DUF2628"/>
</dbReference>
<dbReference type="EMBL" id="CP000115">
    <property type="protein sequence ID" value="ABA03393.1"/>
    <property type="molecule type" value="Genomic_DNA"/>
</dbReference>
<dbReference type="Proteomes" id="UP000002531">
    <property type="component" value="Chromosome"/>
</dbReference>
<evidence type="ECO:0000313" key="3">
    <source>
        <dbReference type="EMBL" id="ABA03393.1"/>
    </source>
</evidence>
<proteinExistence type="predicted"/>
<gene>
    <name evidence="3" type="ordered locus">Nwi_0125</name>
</gene>
<reference evidence="3 4" key="1">
    <citation type="journal article" date="2006" name="Appl. Environ. Microbiol.">
        <title>Genome sequence of the chemolithoautotrophic nitrite-oxidizing bacterium Nitrobacter winogradskyi Nb-255.</title>
        <authorList>
            <person name="Starkenburg S.R."/>
            <person name="Chain P.S."/>
            <person name="Sayavedra-Soto L.A."/>
            <person name="Hauser L."/>
            <person name="Land M.L."/>
            <person name="Larimer F.W."/>
            <person name="Malfatti S.A."/>
            <person name="Klotz M.G."/>
            <person name="Bottomley P.J."/>
            <person name="Arp D.J."/>
            <person name="Hickey W.J."/>
        </authorList>
    </citation>
    <scope>NUCLEOTIDE SEQUENCE [LARGE SCALE GENOMIC DNA]</scope>
    <source>
        <strain evidence="4">ATCC 25391 / DSM 10237 / CIP 104748 / NCIMB 11846 / Nb-255</strain>
    </source>
</reference>
<dbReference type="STRING" id="323098.Nwi_0125"/>
<dbReference type="Pfam" id="PF10947">
    <property type="entry name" value="DUF2628"/>
    <property type="match status" value="1"/>
</dbReference>
<dbReference type="AlphaFoldDB" id="Q3SWE8"/>